<dbReference type="HOGENOM" id="CLU_855374_0_0_1"/>
<organism evidence="2 3">
    <name type="scientific">Pestalotiopsis fici (strain W106-1 / CGMCC3.15140)</name>
    <dbReference type="NCBI Taxonomy" id="1229662"/>
    <lineage>
        <taxon>Eukaryota</taxon>
        <taxon>Fungi</taxon>
        <taxon>Dikarya</taxon>
        <taxon>Ascomycota</taxon>
        <taxon>Pezizomycotina</taxon>
        <taxon>Sordariomycetes</taxon>
        <taxon>Xylariomycetidae</taxon>
        <taxon>Amphisphaeriales</taxon>
        <taxon>Sporocadaceae</taxon>
        <taxon>Pestalotiopsis</taxon>
    </lineage>
</organism>
<dbReference type="KEGG" id="pfy:PFICI_10228"/>
<dbReference type="InterPro" id="IPR000719">
    <property type="entry name" value="Prot_kinase_dom"/>
</dbReference>
<accession>W3WZ50</accession>
<name>W3WZ50_PESFW</name>
<dbReference type="GO" id="GO:0004672">
    <property type="term" value="F:protein kinase activity"/>
    <property type="evidence" value="ECO:0007669"/>
    <property type="project" value="InterPro"/>
</dbReference>
<dbReference type="OMA" id="MENEIKW"/>
<sequence>MSSFSLDYDDERKAQVKEYGQLLKAYFDNDGKKRFQFQKAMGAGASGLAWLIKFNPAGGFPNEKKIILKTNIENALTEKDYVEGSSYKAKLDKGMEKEVNMLKKLRFARHIARILEIGDDPLQTPFPLRPHRNEISFYMECLPNGQLYDFLERVIDSDDISHLPNRVLWRMFLCLIRACIGMQWPPEDPGDGSAVKERVRASAHEAKITHGDMHNGNIMIDDFTLDEDEHDLFPALKLIDFGMATEDPSDLNVEDENVWDIGLIMMTAITLEHGWIHTYRFNPTVKTKLTPGGPEYDTVATGLLPDEDDITKADPVPWLDNDLRALVCACLAKSDHHRPKVVTLATAASKAVETYDAMHYMNQGSRDFMLEGDSAIKAIVREFLHAPPEY</sequence>
<gene>
    <name evidence="2" type="ORF">PFICI_10228</name>
</gene>
<reference evidence="3" key="1">
    <citation type="journal article" date="2015" name="BMC Genomics">
        <title>Genomic and transcriptomic analysis of the endophytic fungus Pestalotiopsis fici reveals its lifestyle and high potential for synthesis of natural products.</title>
        <authorList>
            <person name="Wang X."/>
            <person name="Zhang X."/>
            <person name="Liu L."/>
            <person name="Xiang M."/>
            <person name="Wang W."/>
            <person name="Sun X."/>
            <person name="Che Y."/>
            <person name="Guo L."/>
            <person name="Liu G."/>
            <person name="Guo L."/>
            <person name="Wang C."/>
            <person name="Yin W.B."/>
            <person name="Stadler M."/>
            <person name="Zhang X."/>
            <person name="Liu X."/>
        </authorList>
    </citation>
    <scope>NUCLEOTIDE SEQUENCE [LARGE SCALE GENOMIC DNA]</scope>
    <source>
        <strain evidence="3">W106-1 / CGMCC3.15140</strain>
    </source>
</reference>
<dbReference type="Gene3D" id="1.10.510.10">
    <property type="entry name" value="Transferase(Phosphotransferase) domain 1"/>
    <property type="match status" value="1"/>
</dbReference>
<keyword evidence="3" id="KW-1185">Reference proteome</keyword>
<dbReference type="RefSeq" id="XP_007837000.1">
    <property type="nucleotide sequence ID" value="XM_007838809.1"/>
</dbReference>
<dbReference type="AlphaFoldDB" id="W3WZ50"/>
<dbReference type="SUPFAM" id="SSF56112">
    <property type="entry name" value="Protein kinase-like (PK-like)"/>
    <property type="match status" value="1"/>
</dbReference>
<dbReference type="PROSITE" id="PS50011">
    <property type="entry name" value="PROTEIN_KINASE_DOM"/>
    <property type="match status" value="1"/>
</dbReference>
<proteinExistence type="predicted"/>
<evidence type="ECO:0000313" key="3">
    <source>
        <dbReference type="Proteomes" id="UP000030651"/>
    </source>
</evidence>
<dbReference type="EMBL" id="KI912115">
    <property type="protein sequence ID" value="ETS78166.1"/>
    <property type="molecule type" value="Genomic_DNA"/>
</dbReference>
<dbReference type="GeneID" id="19275241"/>
<protein>
    <recommendedName>
        <fullName evidence="1">Protein kinase domain-containing protein</fullName>
    </recommendedName>
</protein>
<evidence type="ECO:0000259" key="1">
    <source>
        <dbReference type="PROSITE" id="PS50011"/>
    </source>
</evidence>
<dbReference type="OrthoDB" id="4720990at2759"/>
<dbReference type="Proteomes" id="UP000030651">
    <property type="component" value="Unassembled WGS sequence"/>
</dbReference>
<evidence type="ECO:0000313" key="2">
    <source>
        <dbReference type="EMBL" id="ETS78166.1"/>
    </source>
</evidence>
<dbReference type="InParanoid" id="W3WZ50"/>
<dbReference type="GO" id="GO:0005524">
    <property type="term" value="F:ATP binding"/>
    <property type="evidence" value="ECO:0007669"/>
    <property type="project" value="InterPro"/>
</dbReference>
<dbReference type="SMART" id="SM00220">
    <property type="entry name" value="S_TKc"/>
    <property type="match status" value="1"/>
</dbReference>
<dbReference type="InterPro" id="IPR011009">
    <property type="entry name" value="Kinase-like_dom_sf"/>
</dbReference>
<feature type="domain" description="Protein kinase" evidence="1">
    <location>
        <begin position="35"/>
        <end position="352"/>
    </location>
</feature>